<evidence type="ECO:0000256" key="1">
    <source>
        <dbReference type="ARBA" id="ARBA00009477"/>
    </source>
</evidence>
<dbReference type="Pfam" id="PF25989">
    <property type="entry name" value="YknX_C"/>
    <property type="match status" value="1"/>
</dbReference>
<keyword evidence="7" id="KW-1185">Reference proteome</keyword>
<feature type="domain" description="YknX-like C-terminal permuted SH3-like" evidence="5">
    <location>
        <begin position="287"/>
        <end position="354"/>
    </location>
</feature>
<reference evidence="6" key="1">
    <citation type="submission" date="2020-12" db="EMBL/GenBank/DDBJ databases">
        <title>Bacterial taxonomy.</title>
        <authorList>
            <person name="Pan X."/>
        </authorList>
    </citation>
    <scope>NUCLEOTIDE SEQUENCE</scope>
    <source>
        <strain evidence="6">B2012</strain>
    </source>
</reference>
<dbReference type="Proteomes" id="UP000609531">
    <property type="component" value="Unassembled WGS sequence"/>
</dbReference>
<feature type="region of interest" description="Disordered" evidence="2">
    <location>
        <begin position="357"/>
        <end position="405"/>
    </location>
</feature>
<sequence>MYIGRQIVVLMALAALAGGGYTLYQDHVNRAADTGGGRSPSRPRTTTVETALAETRTLVERVEAVGTTRALQSVDIVPLAEGRLVELNIEPGAEVGEGAVLARLDSEIEESTLEEAEALLTERDSRLARSNTLMRSNASTVSTATLEQVRSERAVAAAAVNRARRRFEDRTVRAPFSGVLGIRRVDLGARVDTSTVLATLDDLSKVEIEFSLPETVYGQIHEGQRVAATSAAFADRTFTGTVVAVDSRVDSASRAFRVRARVPNADRALPVGMFMRLDLELADRQGIVVPEEALAVEGGEPFVFVVVDGKADRRPVETGLRRNGLIEIVDGIAAGDEVVTRGIQSVRDGAGVTVLKTVGPQTSPQSKAPALPATEQAATETPQAAGPLTDTGGATTAPTRGRSRS</sequence>
<dbReference type="SUPFAM" id="SSF111369">
    <property type="entry name" value="HlyD-like secretion proteins"/>
    <property type="match status" value="1"/>
</dbReference>
<gene>
    <name evidence="6" type="ORF">JCR33_01865</name>
</gene>
<evidence type="ECO:0000313" key="6">
    <source>
        <dbReference type="EMBL" id="MBJ3774412.1"/>
    </source>
</evidence>
<protein>
    <submittedName>
        <fullName evidence="6">Efflux RND transporter periplasmic adaptor subunit</fullName>
    </submittedName>
</protein>
<dbReference type="InterPro" id="IPR058637">
    <property type="entry name" value="YknX-like_C"/>
</dbReference>
<dbReference type="Gene3D" id="1.10.287.470">
    <property type="entry name" value="Helix hairpin bin"/>
    <property type="match status" value="1"/>
</dbReference>
<dbReference type="Gene3D" id="2.40.30.170">
    <property type="match status" value="1"/>
</dbReference>
<dbReference type="PANTHER" id="PTHR30469">
    <property type="entry name" value="MULTIDRUG RESISTANCE PROTEIN MDTA"/>
    <property type="match status" value="1"/>
</dbReference>
<feature type="domain" description="CusB-like beta-barrel" evidence="4">
    <location>
        <begin position="208"/>
        <end position="280"/>
    </location>
</feature>
<dbReference type="Pfam" id="PF25917">
    <property type="entry name" value="BSH_RND"/>
    <property type="match status" value="1"/>
</dbReference>
<dbReference type="InterPro" id="IPR058625">
    <property type="entry name" value="MdtA-like_BSH"/>
</dbReference>
<dbReference type="RefSeq" id="WP_198880295.1">
    <property type="nucleotide sequence ID" value="NZ_JAEKJA010000001.1"/>
</dbReference>
<dbReference type="PANTHER" id="PTHR30469:SF11">
    <property type="entry name" value="BLL4320 PROTEIN"/>
    <property type="match status" value="1"/>
</dbReference>
<evidence type="ECO:0000259" key="5">
    <source>
        <dbReference type="Pfam" id="PF25989"/>
    </source>
</evidence>
<comment type="caution">
    <text evidence="6">The sequence shown here is derived from an EMBL/GenBank/DDBJ whole genome shotgun (WGS) entry which is preliminary data.</text>
</comment>
<dbReference type="GO" id="GO:1990281">
    <property type="term" value="C:efflux pump complex"/>
    <property type="evidence" value="ECO:0007669"/>
    <property type="project" value="TreeGrafter"/>
</dbReference>
<comment type="similarity">
    <text evidence="1">Belongs to the membrane fusion protein (MFP) (TC 8.A.1) family.</text>
</comment>
<proteinExistence type="inferred from homology"/>
<evidence type="ECO:0000259" key="4">
    <source>
        <dbReference type="Pfam" id="PF25954"/>
    </source>
</evidence>
<dbReference type="EMBL" id="JAEKJA010000001">
    <property type="protein sequence ID" value="MBJ3774412.1"/>
    <property type="molecule type" value="Genomic_DNA"/>
</dbReference>
<dbReference type="Gene3D" id="2.40.50.100">
    <property type="match status" value="1"/>
</dbReference>
<name>A0A934ILE6_9HYPH</name>
<dbReference type="AlphaFoldDB" id="A0A934ILE6"/>
<dbReference type="FunFam" id="2.40.30.170:FF:000010">
    <property type="entry name" value="Efflux RND transporter periplasmic adaptor subunit"/>
    <property type="match status" value="1"/>
</dbReference>
<feature type="compositionally biased region" description="Low complexity" evidence="2">
    <location>
        <begin position="368"/>
        <end position="405"/>
    </location>
</feature>
<feature type="domain" description="Multidrug resistance protein MdtA-like barrel-sandwich hybrid" evidence="3">
    <location>
        <begin position="73"/>
        <end position="195"/>
    </location>
</feature>
<accession>A0A934ILE6</accession>
<evidence type="ECO:0000259" key="3">
    <source>
        <dbReference type="Pfam" id="PF25917"/>
    </source>
</evidence>
<dbReference type="Pfam" id="PF25954">
    <property type="entry name" value="Beta-barrel_RND_2"/>
    <property type="match status" value="1"/>
</dbReference>
<evidence type="ECO:0000256" key="2">
    <source>
        <dbReference type="SAM" id="MobiDB-lite"/>
    </source>
</evidence>
<dbReference type="Gene3D" id="2.40.420.20">
    <property type="match status" value="1"/>
</dbReference>
<dbReference type="InterPro" id="IPR058792">
    <property type="entry name" value="Beta-barrel_RND_2"/>
</dbReference>
<dbReference type="NCBIfam" id="TIGR01730">
    <property type="entry name" value="RND_mfp"/>
    <property type="match status" value="1"/>
</dbReference>
<organism evidence="6 7">
    <name type="scientific">Acuticoccus mangrovi</name>
    <dbReference type="NCBI Taxonomy" id="2796142"/>
    <lineage>
        <taxon>Bacteria</taxon>
        <taxon>Pseudomonadati</taxon>
        <taxon>Pseudomonadota</taxon>
        <taxon>Alphaproteobacteria</taxon>
        <taxon>Hyphomicrobiales</taxon>
        <taxon>Amorphaceae</taxon>
        <taxon>Acuticoccus</taxon>
    </lineage>
</organism>
<evidence type="ECO:0000313" key="7">
    <source>
        <dbReference type="Proteomes" id="UP000609531"/>
    </source>
</evidence>
<dbReference type="InterPro" id="IPR006143">
    <property type="entry name" value="RND_pump_MFP"/>
</dbReference>
<dbReference type="GO" id="GO:0015562">
    <property type="term" value="F:efflux transmembrane transporter activity"/>
    <property type="evidence" value="ECO:0007669"/>
    <property type="project" value="TreeGrafter"/>
</dbReference>